<dbReference type="NCBIfam" id="TIGR00634">
    <property type="entry name" value="recN"/>
    <property type="match status" value="1"/>
</dbReference>
<evidence type="ECO:0000256" key="4">
    <source>
        <dbReference type="ARBA" id="ARBA00022741"/>
    </source>
</evidence>
<evidence type="ECO:0000256" key="9">
    <source>
        <dbReference type="PIRNR" id="PIRNR003128"/>
    </source>
</evidence>
<dbReference type="Proteomes" id="UP000054051">
    <property type="component" value="Unassembled WGS sequence"/>
</dbReference>
<name>G2J961_9BURK</name>
<evidence type="ECO:0000256" key="1">
    <source>
        <dbReference type="ARBA" id="ARBA00003618"/>
    </source>
</evidence>
<dbReference type="CDD" id="cd03241">
    <property type="entry name" value="ABC_RecN"/>
    <property type="match status" value="2"/>
</dbReference>
<sequence length="553" mass="59927">MLRRLSIQDFVIVTALDMEFEAGLTVFSGETGAGKSILIDALSLLCGARAEADVIRAGCARAQLSAEFELTEPARRCLAAQALDTETEPNAIQLRRAIDCNGRSRAFINGTPVALAQLREIGAFLVDIHGQHAHQQVLRAQVQRALLDDYANAWTLAEETAHAWRAWRAALDALRRAADAVRETQLEREQLVWQLSELDALAPAPNEWETVNAEHRRLSHAADLSAGLHGALDALSNADHALLARLGAWIARIRELAQIDEALNEALAALESAEIQLREAVYVLSHYSRRVEPDPQPLAQLSARLEALHMCARKLRIPPGTLSAEHAARRARLAVLDAAVDTDALQTACTQAKERYNAVAQRLSNARAQAARTLSAAVTQSMQTLAMPGGCFEAALIPLPEGNAHGLEQIEFRIAAHPGAPLRPLAKIVSGGELARIGLALAVIARSVNPNPTLIFDEVDSGIGGAVAEVVGRLLRQLAQRQQILCVTHLPQVAVCADTHWRAAKERADGQTVSDIVRLDQSGRIEEIARMLGGIQITQTTRQHAEEMLRAGK</sequence>
<dbReference type="NCBIfam" id="NF008121">
    <property type="entry name" value="PRK10869.1"/>
    <property type="match status" value="1"/>
</dbReference>
<keyword evidence="7 9" id="KW-0234">DNA repair</keyword>
<dbReference type="SUPFAM" id="SSF52540">
    <property type="entry name" value="P-loop containing nucleoside triphosphate hydrolases"/>
    <property type="match status" value="2"/>
</dbReference>
<evidence type="ECO:0000256" key="3">
    <source>
        <dbReference type="ARBA" id="ARBA00021315"/>
    </source>
</evidence>
<keyword evidence="6" id="KW-0067">ATP-binding</keyword>
<dbReference type="SMART" id="SM00382">
    <property type="entry name" value="AAA"/>
    <property type="match status" value="1"/>
</dbReference>
<dbReference type="GO" id="GO:0009432">
    <property type="term" value="P:SOS response"/>
    <property type="evidence" value="ECO:0007669"/>
    <property type="project" value="TreeGrafter"/>
</dbReference>
<comment type="caution">
    <text evidence="11">The sequence shown here is derived from an EMBL/GenBank/DDBJ whole genome shotgun (WGS) entry which is preliminary data.</text>
</comment>
<dbReference type="InterPro" id="IPR004604">
    <property type="entry name" value="DNA_recomb/repair_RecN"/>
</dbReference>
<evidence type="ECO:0000313" key="12">
    <source>
        <dbReference type="Proteomes" id="UP000054051"/>
    </source>
</evidence>
<keyword evidence="4" id="KW-0547">Nucleotide-binding</keyword>
<dbReference type="GO" id="GO:0006310">
    <property type="term" value="P:DNA recombination"/>
    <property type="evidence" value="ECO:0007669"/>
    <property type="project" value="InterPro"/>
</dbReference>
<dbReference type="GO" id="GO:0043590">
    <property type="term" value="C:bacterial nucleoid"/>
    <property type="evidence" value="ECO:0007669"/>
    <property type="project" value="TreeGrafter"/>
</dbReference>
<dbReference type="InterPro" id="IPR003593">
    <property type="entry name" value="AAA+_ATPase"/>
</dbReference>
<evidence type="ECO:0000256" key="2">
    <source>
        <dbReference type="ARBA" id="ARBA00009441"/>
    </source>
</evidence>
<accession>G2J961</accession>
<dbReference type="Pfam" id="PF02463">
    <property type="entry name" value="SMC_N"/>
    <property type="match status" value="1"/>
</dbReference>
<evidence type="ECO:0000313" key="11">
    <source>
        <dbReference type="EMBL" id="CCD29308.1"/>
    </source>
</evidence>
<dbReference type="PIRSF" id="PIRSF003128">
    <property type="entry name" value="RecN"/>
    <property type="match status" value="1"/>
</dbReference>
<dbReference type="InterPro" id="IPR027417">
    <property type="entry name" value="P-loop_NTPase"/>
</dbReference>
<comment type="function">
    <text evidence="1 9">May be involved in recombinational repair of damaged DNA.</text>
</comment>
<dbReference type="eggNOG" id="COG0497">
    <property type="taxonomic scope" value="Bacteria"/>
</dbReference>
<dbReference type="Gene3D" id="3.40.50.300">
    <property type="entry name" value="P-loop containing nucleotide triphosphate hydrolases"/>
    <property type="match status" value="2"/>
</dbReference>
<dbReference type="GO" id="GO:0006281">
    <property type="term" value="P:DNA repair"/>
    <property type="evidence" value="ECO:0007669"/>
    <property type="project" value="UniProtKB-KW"/>
</dbReference>
<dbReference type="EMBL" id="CAFB01000039">
    <property type="protein sequence ID" value="CCD29308.1"/>
    <property type="molecule type" value="Genomic_DNA"/>
</dbReference>
<evidence type="ECO:0000256" key="8">
    <source>
        <dbReference type="ARBA" id="ARBA00033408"/>
    </source>
</evidence>
<dbReference type="OrthoDB" id="9806954at2"/>
<dbReference type="AlphaFoldDB" id="G2J961"/>
<proteinExistence type="inferred from homology"/>
<dbReference type="PANTHER" id="PTHR11059">
    <property type="entry name" value="DNA REPAIR PROTEIN RECN"/>
    <property type="match status" value="1"/>
</dbReference>
<keyword evidence="5 9" id="KW-0227">DNA damage</keyword>
<dbReference type="PANTHER" id="PTHR11059:SF0">
    <property type="entry name" value="DNA REPAIR PROTEIN RECN"/>
    <property type="match status" value="1"/>
</dbReference>
<comment type="similarity">
    <text evidence="2 9">Belongs to the RecN family.</text>
</comment>
<organism evidence="11 12">
    <name type="scientific">Candidatus Glomeribacter gigasporarum BEG34</name>
    <dbReference type="NCBI Taxonomy" id="1070319"/>
    <lineage>
        <taxon>Bacteria</taxon>
        <taxon>Pseudomonadati</taxon>
        <taxon>Pseudomonadota</taxon>
        <taxon>Betaproteobacteria</taxon>
        <taxon>Burkholderiales</taxon>
        <taxon>Burkholderiaceae</taxon>
        <taxon>Candidatus Glomeribacter</taxon>
    </lineage>
</organism>
<evidence type="ECO:0000259" key="10">
    <source>
        <dbReference type="SMART" id="SM00382"/>
    </source>
</evidence>
<dbReference type="FunFam" id="3.40.50.300:FF:000319">
    <property type="entry name" value="DNA repair protein RecN"/>
    <property type="match status" value="1"/>
</dbReference>
<dbReference type="STRING" id="1070319.CAGGBEG34_220059"/>
<protein>
    <recommendedName>
        <fullName evidence="3 9">DNA repair protein RecN</fullName>
    </recommendedName>
    <alternativeName>
        <fullName evidence="8 9">Recombination protein N</fullName>
    </alternativeName>
</protein>
<evidence type="ECO:0000256" key="7">
    <source>
        <dbReference type="ARBA" id="ARBA00023204"/>
    </source>
</evidence>
<feature type="domain" description="AAA+ ATPase" evidence="10">
    <location>
        <begin position="21"/>
        <end position="518"/>
    </location>
</feature>
<keyword evidence="12" id="KW-1185">Reference proteome</keyword>
<dbReference type="InterPro" id="IPR003395">
    <property type="entry name" value="RecF/RecN/SMC_N"/>
</dbReference>
<gene>
    <name evidence="11" type="primary">recN</name>
    <name evidence="11" type="ORF">CAGGBEG34_220059</name>
</gene>
<evidence type="ECO:0000256" key="6">
    <source>
        <dbReference type="ARBA" id="ARBA00022840"/>
    </source>
</evidence>
<reference evidence="11 12" key="1">
    <citation type="submission" date="2011-08" db="EMBL/GenBank/DDBJ databases">
        <title>The genome of the obligate endobacterium of an arbuscular mycorrhizal fungus reveals an interphylum network of nutritional interactions.</title>
        <authorList>
            <person name="Ghignone S."/>
            <person name="Salvioli A."/>
            <person name="Anca I."/>
            <person name="Lumini E."/>
            <person name="Ortu G."/>
            <person name="Petiti L."/>
            <person name="Cruveiller S."/>
            <person name="Bianciotto V."/>
            <person name="Piffanelli P."/>
            <person name="Lanfranco L."/>
            <person name="Bonfante P."/>
        </authorList>
    </citation>
    <scope>NUCLEOTIDE SEQUENCE [LARGE SCALE GENOMIC DNA]</scope>
    <source>
        <strain evidence="11 12">BEG34</strain>
    </source>
</reference>
<dbReference type="FunFam" id="3.40.50.300:FF:000356">
    <property type="entry name" value="DNA repair protein RecN"/>
    <property type="match status" value="1"/>
</dbReference>
<dbReference type="GO" id="GO:0005524">
    <property type="term" value="F:ATP binding"/>
    <property type="evidence" value="ECO:0007669"/>
    <property type="project" value="UniProtKB-KW"/>
</dbReference>
<dbReference type="RefSeq" id="WP_006682535.1">
    <property type="nucleotide sequence ID" value="NZ_CAFB01000039.1"/>
</dbReference>
<evidence type="ECO:0000256" key="5">
    <source>
        <dbReference type="ARBA" id="ARBA00022763"/>
    </source>
</evidence>